<comment type="caution">
    <text evidence="2">The sequence shown here is derived from an EMBL/GenBank/DDBJ whole genome shotgun (WGS) entry which is preliminary data.</text>
</comment>
<reference evidence="2 3" key="1">
    <citation type="journal article" date="2018" name="Elife">
        <title>Functional genomics of lipid metabolism in the oleaginous yeast Rhodosporidium toruloides.</title>
        <authorList>
            <person name="Coradetti S.T."/>
            <person name="Pinel D."/>
            <person name="Geiselman G."/>
            <person name="Ito M."/>
            <person name="Mondo S."/>
            <person name="Reilly M.C."/>
            <person name="Cheng Y.F."/>
            <person name="Bauer S."/>
            <person name="Grigoriev I."/>
            <person name="Gladden J.M."/>
            <person name="Simmons B.A."/>
            <person name="Brem R."/>
            <person name="Arkin A.P."/>
            <person name="Skerker J.M."/>
        </authorList>
    </citation>
    <scope>NUCLEOTIDE SEQUENCE [LARGE SCALE GENOMIC DNA]</scope>
    <source>
        <strain evidence="2 3">NBRC 0880</strain>
    </source>
</reference>
<proteinExistence type="predicted"/>
<dbReference type="EMBL" id="LCTV02000001">
    <property type="protein sequence ID" value="PRQ77660.1"/>
    <property type="molecule type" value="Genomic_DNA"/>
</dbReference>
<evidence type="ECO:0000313" key="3">
    <source>
        <dbReference type="Proteomes" id="UP000239560"/>
    </source>
</evidence>
<feature type="region of interest" description="Disordered" evidence="1">
    <location>
        <begin position="81"/>
        <end position="119"/>
    </location>
</feature>
<organism evidence="2 3">
    <name type="scientific">Rhodotorula toruloides</name>
    <name type="common">Yeast</name>
    <name type="synonym">Rhodosporidium toruloides</name>
    <dbReference type="NCBI Taxonomy" id="5286"/>
    <lineage>
        <taxon>Eukaryota</taxon>
        <taxon>Fungi</taxon>
        <taxon>Dikarya</taxon>
        <taxon>Basidiomycota</taxon>
        <taxon>Pucciniomycotina</taxon>
        <taxon>Microbotryomycetes</taxon>
        <taxon>Sporidiobolales</taxon>
        <taxon>Sporidiobolaceae</taxon>
        <taxon>Rhodotorula</taxon>
    </lineage>
</organism>
<evidence type="ECO:0000256" key="1">
    <source>
        <dbReference type="SAM" id="MobiDB-lite"/>
    </source>
</evidence>
<protein>
    <submittedName>
        <fullName evidence="2">Uncharacterized protein</fullName>
    </submittedName>
</protein>
<accession>A0A2T0AI62</accession>
<gene>
    <name evidence="2" type="ORF">AAT19DRAFT_8729</name>
</gene>
<sequence length="119" mass="12775">MSGDALAQWVLRAAKLFPRISPNRDWHHLCRSAVVHTPPGSRSSCSALRIFTRGRPRFTSPASPTSSADNFRHCLACCASSRPRSTSHPDLRRMAGQPASGGPAQSRKGGPASRLVNDG</sequence>
<dbReference type="Proteomes" id="UP000239560">
    <property type="component" value="Unassembled WGS sequence"/>
</dbReference>
<dbReference type="AlphaFoldDB" id="A0A2T0AI62"/>
<name>A0A2T0AI62_RHOTO</name>
<evidence type="ECO:0000313" key="2">
    <source>
        <dbReference type="EMBL" id="PRQ77660.1"/>
    </source>
</evidence>